<dbReference type="Proteomes" id="UP001485043">
    <property type="component" value="Unassembled WGS sequence"/>
</dbReference>
<dbReference type="CDD" id="cd00167">
    <property type="entry name" value="SANT"/>
    <property type="match status" value="1"/>
</dbReference>
<name>A0AAW1T7B9_9CHLO</name>
<proteinExistence type="predicted"/>
<evidence type="ECO:0008006" key="4">
    <source>
        <dbReference type="Google" id="ProtNLM"/>
    </source>
</evidence>
<feature type="compositionally biased region" description="Low complexity" evidence="1">
    <location>
        <begin position="218"/>
        <end position="228"/>
    </location>
</feature>
<gene>
    <name evidence="2" type="ORF">WJX84_006420</name>
</gene>
<dbReference type="AlphaFoldDB" id="A0AAW1T7B9"/>
<feature type="region of interest" description="Disordered" evidence="1">
    <location>
        <begin position="135"/>
        <end position="228"/>
    </location>
</feature>
<evidence type="ECO:0000256" key="1">
    <source>
        <dbReference type="SAM" id="MobiDB-lite"/>
    </source>
</evidence>
<comment type="caution">
    <text evidence="2">The sequence shown here is derived from an EMBL/GenBank/DDBJ whole genome shotgun (WGS) entry which is preliminary data.</text>
</comment>
<protein>
    <recommendedName>
        <fullName evidence="4">Myb-like domain-containing protein</fullName>
    </recommendedName>
</protein>
<feature type="compositionally biased region" description="Low complexity" evidence="1">
    <location>
        <begin position="189"/>
        <end position="200"/>
    </location>
</feature>
<dbReference type="InterPro" id="IPR001005">
    <property type="entry name" value="SANT/Myb"/>
</dbReference>
<evidence type="ECO:0000313" key="2">
    <source>
        <dbReference type="EMBL" id="KAK9864389.1"/>
    </source>
</evidence>
<accession>A0AAW1T7B9</accession>
<sequence>MRYPLATQLKQQAPQLNIPSEALQPLIARQEQGLEYYGDDILPPSKRTKTCDQDLPLLQACLLHDPHQEVPFWRPQQLRPQLRLAPEEESVLRAAGWGARTPGSWDPAFMVAEEDKLIVEARKMGMQWHEIAQHLPERTIGSMRKQFGTARPRPKADKTRRPSMAAVDHGSGRSQPGTVSIPGVSKAPAGNHSGSSGANSTLNPSQAREPSPVEVNGRSSRPASAAAAPAAAQSLAAALHDDPGGIVELNSRRLSRTGTSQGPGHVLLSLPLAAAPAGFTGAIAHGLKDLAGIKFYQQVAVADPDDAAKKYTFDLADSTHCACFNVGTGKDGSPIISWSNLCSLYEMPDGSQWAEHGNLVDAEDLEELARKAGKDHRQLIGDAVPTEQELFKKQGRCHSRLENIEYECWVFPGGLPGQEELVKRLPHAYTNDLYYWRTMFNPTTMQVVARAQPS</sequence>
<reference evidence="2 3" key="1">
    <citation type="journal article" date="2024" name="Nat. Commun.">
        <title>Phylogenomics reveals the evolutionary origins of lichenization in chlorophyte algae.</title>
        <authorList>
            <person name="Puginier C."/>
            <person name="Libourel C."/>
            <person name="Otte J."/>
            <person name="Skaloud P."/>
            <person name="Haon M."/>
            <person name="Grisel S."/>
            <person name="Petersen M."/>
            <person name="Berrin J.G."/>
            <person name="Delaux P.M."/>
            <person name="Dal Grande F."/>
            <person name="Keller J."/>
        </authorList>
    </citation>
    <scope>NUCLEOTIDE SEQUENCE [LARGE SCALE GENOMIC DNA]</scope>
    <source>
        <strain evidence="2 3">SAG 2523</strain>
    </source>
</reference>
<keyword evidence="3" id="KW-1185">Reference proteome</keyword>
<evidence type="ECO:0000313" key="3">
    <source>
        <dbReference type="Proteomes" id="UP001485043"/>
    </source>
</evidence>
<organism evidence="2 3">
    <name type="scientific">Apatococcus fuscideae</name>
    <dbReference type="NCBI Taxonomy" id="2026836"/>
    <lineage>
        <taxon>Eukaryota</taxon>
        <taxon>Viridiplantae</taxon>
        <taxon>Chlorophyta</taxon>
        <taxon>core chlorophytes</taxon>
        <taxon>Trebouxiophyceae</taxon>
        <taxon>Chlorellales</taxon>
        <taxon>Chlorellaceae</taxon>
        <taxon>Apatococcus</taxon>
    </lineage>
</organism>
<dbReference type="EMBL" id="JALJOV010000360">
    <property type="protein sequence ID" value="KAK9864389.1"/>
    <property type="molecule type" value="Genomic_DNA"/>
</dbReference>